<reference evidence="1 2" key="1">
    <citation type="journal article" date="2013" name="Genome Announc.">
        <title>Whole-Genome Shotgun Assembly and Analysis of the Genome of Streptomyces mobaraensis DSM 40847, a Strain for Industrial Production of Microbial Transglutaminase.</title>
        <authorList>
            <person name="Yang H."/>
            <person name="He T."/>
            <person name="Wu W."/>
            <person name="Zhu W."/>
            <person name="Lu B."/>
            <person name="Sun W."/>
        </authorList>
    </citation>
    <scope>NUCLEOTIDE SEQUENCE [LARGE SCALE GENOMIC DNA]</scope>
    <source>
        <strain evidence="1 2">DSM 40847</strain>
    </source>
</reference>
<dbReference type="eggNOG" id="ENOG5033EWI">
    <property type="taxonomic scope" value="Bacteria"/>
</dbReference>
<proteinExistence type="predicted"/>
<evidence type="ECO:0000313" key="2">
    <source>
        <dbReference type="Proteomes" id="UP000011740"/>
    </source>
</evidence>
<dbReference type="STRING" id="1223523.H340_24932"/>
<dbReference type="InterPro" id="IPR045436">
    <property type="entry name" value="DUF6507"/>
</dbReference>
<accession>M3BDS6</accession>
<dbReference type="PATRIC" id="fig|1223523.3.peg.5065"/>
<comment type="caution">
    <text evidence="1">The sequence shown here is derived from an EMBL/GenBank/DDBJ whole genome shotgun (WGS) entry which is preliminary data.</text>
</comment>
<dbReference type="AlphaFoldDB" id="M3BDS6"/>
<dbReference type="RefSeq" id="WP_004951146.1">
    <property type="nucleotide sequence ID" value="NZ_AORZ01000103.1"/>
</dbReference>
<name>M3BDS6_STRM1</name>
<dbReference type="EMBL" id="AORZ01000103">
    <property type="protein sequence ID" value="EME97744.1"/>
    <property type="molecule type" value="Genomic_DNA"/>
</dbReference>
<organism evidence="1 2">
    <name type="scientific">Streptomyces mobaraensis (strain ATCC 29032 / DSM 40847 / JCM 4168 / NBRC 13819 / NCIMB 11159 / IPCR 16-22)</name>
    <dbReference type="NCBI Taxonomy" id="1223523"/>
    <lineage>
        <taxon>Bacteria</taxon>
        <taxon>Bacillati</taxon>
        <taxon>Actinomycetota</taxon>
        <taxon>Actinomycetes</taxon>
        <taxon>Kitasatosporales</taxon>
        <taxon>Streptomycetaceae</taxon>
        <taxon>Streptomyces</taxon>
    </lineage>
</organism>
<sequence length="136" mass="13849">MSGWDIDVNGVDGTLRNTREAAAALKDELADYLADIQHAGTSAGTIAFAGTPEKGGNGGAGGSATGIIAGALGYFAQHTEEELLFVAARAGQSINGAYQATSEYIKGDLTMAARAQHDALRAPDLKALTARARKGG</sequence>
<gene>
    <name evidence="1" type="ORF">H340_24932</name>
</gene>
<dbReference type="Proteomes" id="UP000011740">
    <property type="component" value="Unassembled WGS sequence"/>
</dbReference>
<protein>
    <submittedName>
        <fullName evidence="1">Uncharacterized protein</fullName>
    </submittedName>
</protein>
<dbReference type="Pfam" id="PF20117">
    <property type="entry name" value="DUF6507"/>
    <property type="match status" value="1"/>
</dbReference>
<evidence type="ECO:0000313" key="1">
    <source>
        <dbReference type="EMBL" id="EME97744.1"/>
    </source>
</evidence>